<gene>
    <name evidence="2" type="ORF">EDD76_106207</name>
</gene>
<sequence length="179" mass="20532">MKQFNKLSDKEILSTYVEHNNSNSSQRKGSTKVFLILGILLGLSVTAITVFCLLHKTEDDLIGTWVREPDDTDYAGMKVEIRNNNNGIYEGVIVYSPSTDFPEGEVKWINIKKESASRFSFYDLGIYWKIDFNTMQRNTTNHKRASVMNLSLNGEEMSINVVQQMADGTGRNQHWRKEK</sequence>
<name>A0A4R1QZW3_9FIRM</name>
<keyword evidence="3" id="KW-1185">Reference proteome</keyword>
<accession>A0A4R1QZW3</accession>
<dbReference type="EMBL" id="SLUO01000006">
    <property type="protein sequence ID" value="TCL58554.1"/>
    <property type="molecule type" value="Genomic_DNA"/>
</dbReference>
<proteinExistence type="predicted"/>
<feature type="transmembrane region" description="Helical" evidence="1">
    <location>
        <begin position="33"/>
        <end position="54"/>
    </location>
</feature>
<dbReference type="Proteomes" id="UP000295718">
    <property type="component" value="Unassembled WGS sequence"/>
</dbReference>
<evidence type="ECO:0000256" key="1">
    <source>
        <dbReference type="SAM" id="Phobius"/>
    </source>
</evidence>
<comment type="caution">
    <text evidence="2">The sequence shown here is derived from an EMBL/GenBank/DDBJ whole genome shotgun (WGS) entry which is preliminary data.</text>
</comment>
<evidence type="ECO:0000313" key="2">
    <source>
        <dbReference type="EMBL" id="TCL58554.1"/>
    </source>
</evidence>
<dbReference type="AlphaFoldDB" id="A0A4R1QZW3"/>
<dbReference type="STRING" id="1469948.GCA_000732725_01283"/>
<keyword evidence="1" id="KW-0472">Membrane</keyword>
<organism evidence="2 3">
    <name type="scientific">Kineothrix alysoides</name>
    <dbReference type="NCBI Taxonomy" id="1469948"/>
    <lineage>
        <taxon>Bacteria</taxon>
        <taxon>Bacillati</taxon>
        <taxon>Bacillota</taxon>
        <taxon>Clostridia</taxon>
        <taxon>Lachnospirales</taxon>
        <taxon>Lachnospiraceae</taxon>
        <taxon>Kineothrix</taxon>
    </lineage>
</organism>
<protein>
    <submittedName>
        <fullName evidence="2">Uncharacterized protein</fullName>
    </submittedName>
</protein>
<reference evidence="2 3" key="1">
    <citation type="submission" date="2019-03" db="EMBL/GenBank/DDBJ databases">
        <title>Genomic Encyclopedia of Type Strains, Phase IV (KMG-IV): sequencing the most valuable type-strain genomes for metagenomic binning, comparative biology and taxonomic classification.</title>
        <authorList>
            <person name="Goeker M."/>
        </authorList>
    </citation>
    <scope>NUCLEOTIDE SEQUENCE [LARGE SCALE GENOMIC DNA]</scope>
    <source>
        <strain evidence="2 3">DSM 100556</strain>
    </source>
</reference>
<evidence type="ECO:0000313" key="3">
    <source>
        <dbReference type="Proteomes" id="UP000295718"/>
    </source>
</evidence>
<keyword evidence="1" id="KW-0812">Transmembrane</keyword>
<dbReference type="RefSeq" id="WP_031390006.1">
    <property type="nucleotide sequence ID" value="NZ_JPNB01000001.1"/>
</dbReference>
<keyword evidence="1" id="KW-1133">Transmembrane helix</keyword>